<dbReference type="GO" id="GO:0008476">
    <property type="term" value="F:protein-tyrosine sulfotransferase activity"/>
    <property type="evidence" value="ECO:0007669"/>
    <property type="project" value="InterPro"/>
</dbReference>
<dbReference type="InterPro" id="IPR026634">
    <property type="entry name" value="TPST-like"/>
</dbReference>
<keyword evidence="1" id="KW-0808">Transferase</keyword>
<organism evidence="2">
    <name type="scientific">Oceaniferula spumae</name>
    <dbReference type="NCBI Taxonomy" id="2979115"/>
    <lineage>
        <taxon>Bacteria</taxon>
        <taxon>Pseudomonadati</taxon>
        <taxon>Verrucomicrobiota</taxon>
        <taxon>Verrucomicrobiia</taxon>
        <taxon>Verrucomicrobiales</taxon>
        <taxon>Verrucomicrobiaceae</taxon>
        <taxon>Oceaniferula</taxon>
    </lineage>
</organism>
<dbReference type="InterPro" id="IPR011990">
    <property type="entry name" value="TPR-like_helical_dom_sf"/>
</dbReference>
<sequence length="512" mass="57496">MHGESLQIESQRQQAARLADCGEFAKSVELLRRANAKWRNDASLMSDLASAYVRLPDFKKAERCLSRLLDVHAGNAEVLKFVAELRYAMRHVHGALDAYELCASVEETTTAGWLGAAAIQERMGQLEAAAESVRKALKRDAGSERGRYLQSFLFVRMGRWGEAEQCLCDLLGSGLHDREIHWRAGHQLAAVLDRQGEHASALQVLLATKQGMEHDYAAEIKAARATFLFKSGKIRQLMEELTPRMLEGWMDGAEAGFPAAVLAGHPRSGTTLLGSIVGRHSQVSCIEETACMENQIFRSVFQKDSAEPKLFESGYLAAVTAGARQQAQRGYLNAIRQFSHEGAKSSDLIIDKNPMLTQFLAVALRFMPGLKMLMMLRDPRDVCWSCFQHPAGVAVSNVSWLSIEDTMTSYRDIMEIWLRLREMLPTGWLEVRYEELVKDTEEVSREVVDFLELPWQACTQDLQTQETTIHSPTYAEVAKPVYRSAVGRWKAYEEFLSPHMKVLESSIQSLGY</sequence>
<dbReference type="Gene3D" id="1.25.40.10">
    <property type="entry name" value="Tetratricopeptide repeat domain"/>
    <property type="match status" value="1"/>
</dbReference>
<dbReference type="PANTHER" id="PTHR12788:SF10">
    <property type="entry name" value="PROTEIN-TYROSINE SULFOTRANSFERASE"/>
    <property type="match status" value="1"/>
</dbReference>
<evidence type="ECO:0000313" key="2">
    <source>
        <dbReference type="EMBL" id="BDS06545.1"/>
    </source>
</evidence>
<dbReference type="PANTHER" id="PTHR12788">
    <property type="entry name" value="PROTEIN-TYROSINE SULFOTRANSFERASE 2"/>
    <property type="match status" value="1"/>
</dbReference>
<protein>
    <recommendedName>
        <fullName evidence="3">Sulfotransferase family protein</fullName>
    </recommendedName>
</protein>
<gene>
    <name evidence="2" type="ORF">NT6N_15850</name>
</gene>
<dbReference type="Pfam" id="PF13469">
    <property type="entry name" value="Sulfotransfer_3"/>
    <property type="match status" value="1"/>
</dbReference>
<dbReference type="Gene3D" id="3.40.50.300">
    <property type="entry name" value="P-loop containing nucleotide triphosphate hydrolases"/>
    <property type="match status" value="1"/>
</dbReference>
<reference evidence="2" key="1">
    <citation type="submission" date="2024-07" db="EMBL/GenBank/DDBJ databases">
        <title>Complete genome sequence of Verrucomicrobiaceae bacterium NT6N.</title>
        <authorList>
            <person name="Huang C."/>
            <person name="Takami H."/>
            <person name="Hamasaki K."/>
        </authorList>
    </citation>
    <scope>NUCLEOTIDE SEQUENCE</scope>
    <source>
        <strain evidence="2">NT6N</strain>
    </source>
</reference>
<name>A0AAT9FKP5_9BACT</name>
<accession>A0AAT9FKP5</accession>
<evidence type="ECO:0008006" key="3">
    <source>
        <dbReference type="Google" id="ProtNLM"/>
    </source>
</evidence>
<proteinExistence type="predicted"/>
<dbReference type="InterPro" id="IPR027417">
    <property type="entry name" value="P-loop_NTPase"/>
</dbReference>
<dbReference type="EMBL" id="AP026866">
    <property type="protein sequence ID" value="BDS06545.1"/>
    <property type="molecule type" value="Genomic_DNA"/>
</dbReference>
<dbReference type="InterPro" id="IPR019734">
    <property type="entry name" value="TPR_rpt"/>
</dbReference>
<dbReference type="AlphaFoldDB" id="A0AAT9FKP5"/>
<evidence type="ECO:0000256" key="1">
    <source>
        <dbReference type="ARBA" id="ARBA00022679"/>
    </source>
</evidence>
<dbReference type="KEGG" id="osu:NT6N_15850"/>
<dbReference type="SUPFAM" id="SSF48452">
    <property type="entry name" value="TPR-like"/>
    <property type="match status" value="1"/>
</dbReference>
<dbReference type="SMART" id="SM00028">
    <property type="entry name" value="TPR"/>
    <property type="match status" value="3"/>
</dbReference>
<dbReference type="SUPFAM" id="SSF52540">
    <property type="entry name" value="P-loop containing nucleoside triphosphate hydrolases"/>
    <property type="match status" value="1"/>
</dbReference>